<dbReference type="Proteomes" id="UP001629274">
    <property type="component" value="Unassembled WGS sequence"/>
</dbReference>
<keyword evidence="5" id="KW-1185">Reference proteome</keyword>
<dbReference type="SUPFAM" id="SSF53187">
    <property type="entry name" value="Zn-dependent exopeptidases"/>
    <property type="match status" value="1"/>
</dbReference>
<accession>A0ABW9BF99</accession>
<organism evidence="4 5">
    <name type="scientific">Paraburkholderia phytofirmans</name>
    <dbReference type="NCBI Taxonomy" id="261302"/>
    <lineage>
        <taxon>Bacteria</taxon>
        <taxon>Pseudomonadati</taxon>
        <taxon>Pseudomonadota</taxon>
        <taxon>Betaproteobacteria</taxon>
        <taxon>Burkholderiales</taxon>
        <taxon>Burkholderiaceae</taxon>
        <taxon>Paraburkholderia</taxon>
    </lineage>
</organism>
<name>A0ABW9BF99_9BURK</name>
<dbReference type="PANTHER" id="PTHR43270:SF12">
    <property type="entry name" value="SUCCINYL-DIAMINOPIMELATE DESUCCINYLASE"/>
    <property type="match status" value="1"/>
</dbReference>
<keyword evidence="3" id="KW-0378">Hydrolase</keyword>
<evidence type="ECO:0000256" key="1">
    <source>
        <dbReference type="ARBA" id="ARBA00022670"/>
    </source>
</evidence>
<comment type="caution">
    <text evidence="4">The sequence shown here is derived from an EMBL/GenBank/DDBJ whole genome shotgun (WGS) entry which is preliminary data.</text>
</comment>
<dbReference type="InterPro" id="IPR051458">
    <property type="entry name" value="Cyt/Met_Dipeptidase"/>
</dbReference>
<keyword evidence="1" id="KW-0645">Protease</keyword>
<protein>
    <submittedName>
        <fullName evidence="4">M20 family metallopeptidase</fullName>
    </submittedName>
</protein>
<dbReference type="EMBL" id="JAQQDR010000002">
    <property type="protein sequence ID" value="MFM0237846.1"/>
    <property type="molecule type" value="Genomic_DNA"/>
</dbReference>
<sequence>MTRDKAIDNAISYFDSGDFLRDLQRRVRMETESQEVSRKPLLQDYLSRELSPSVERLGFETRIVANPVEGGGPFLLAARNEDPALPTVLIYGHGDVVRGYEGQWKNQMRPWDITIDADRWYGRGTADNKGQHTINLAALEQVMTAKNQRLGFNTKLLIEMGEEVGSPGLQAICEQHKETLAADLLIASDGPRASAGTPCVFLGSRGLINFTLSANLRDGAHHSGNWGGLLRNPGTVLANAIASIVDARGRILVEQLRPQGIPDTVRHALKDIAVGGGPHDPAIDPDWGEPSLTAQERVYGWNALEVLAFTTGNPANPVGAIPPTARAHCQLRYVVGTDVDNIDAFLRSHLDQLGFSTVEVEIGEQMGATRLPPDDPWVEWALDSLRQTTGKKPDLLPNLGGSIPNNVFMDILGMPTIWIPHSYGACSQHAPDEHLLASVAREALQIMAGLFWDLGETGATVRSRRRRQDVTDEMA</sequence>
<dbReference type="Pfam" id="PF01546">
    <property type="entry name" value="Peptidase_M20"/>
    <property type="match status" value="1"/>
</dbReference>
<dbReference type="InterPro" id="IPR002933">
    <property type="entry name" value="Peptidase_M20"/>
</dbReference>
<dbReference type="PANTHER" id="PTHR43270">
    <property type="entry name" value="BETA-ALA-HIS DIPEPTIDASE"/>
    <property type="match status" value="1"/>
</dbReference>
<evidence type="ECO:0000313" key="4">
    <source>
        <dbReference type="EMBL" id="MFM0237846.1"/>
    </source>
</evidence>
<gene>
    <name evidence="4" type="ORF">PQR03_06865</name>
</gene>
<evidence type="ECO:0000256" key="2">
    <source>
        <dbReference type="ARBA" id="ARBA00022723"/>
    </source>
</evidence>
<dbReference type="RefSeq" id="WP_408258161.1">
    <property type="nucleotide sequence ID" value="NZ_JAQQCK010000001.1"/>
</dbReference>
<proteinExistence type="predicted"/>
<dbReference type="Gene3D" id="3.30.70.360">
    <property type="match status" value="1"/>
</dbReference>
<dbReference type="NCBIfam" id="NF005478">
    <property type="entry name" value="PRK07079.1"/>
    <property type="match status" value="1"/>
</dbReference>
<dbReference type="Gene3D" id="3.40.630.10">
    <property type="entry name" value="Zn peptidases"/>
    <property type="match status" value="1"/>
</dbReference>
<reference evidence="4 5" key="1">
    <citation type="journal article" date="2024" name="Chem. Sci.">
        <title>Discovery of megapolipeptins by genome mining of a Burkholderiales bacteria collection.</title>
        <authorList>
            <person name="Paulo B.S."/>
            <person name="Recchia M.J.J."/>
            <person name="Lee S."/>
            <person name="Fergusson C.H."/>
            <person name="Romanowski S.B."/>
            <person name="Hernandez A."/>
            <person name="Krull N."/>
            <person name="Liu D.Y."/>
            <person name="Cavanagh H."/>
            <person name="Bos A."/>
            <person name="Gray C.A."/>
            <person name="Murphy B.T."/>
            <person name="Linington R.G."/>
            <person name="Eustaquio A.S."/>
        </authorList>
    </citation>
    <scope>NUCLEOTIDE SEQUENCE [LARGE SCALE GENOMIC DNA]</scope>
    <source>
        <strain evidence="4 5">RL17-351-BIE-A</strain>
    </source>
</reference>
<evidence type="ECO:0000313" key="5">
    <source>
        <dbReference type="Proteomes" id="UP001629274"/>
    </source>
</evidence>
<evidence type="ECO:0000256" key="3">
    <source>
        <dbReference type="ARBA" id="ARBA00022801"/>
    </source>
</evidence>
<keyword evidence="2" id="KW-0479">Metal-binding</keyword>